<dbReference type="NCBIfam" id="TIGR03347">
    <property type="entry name" value="VI_chp_1"/>
    <property type="match status" value="1"/>
</dbReference>
<sequence>MSILSPASTPPGRRAADFEPGLSRLSRGIREYSLFQGVQLVLERLREAHPHLDDEALQQRLELQANPSLGFPGSDIDRVQFFEEHGELRARLRINLVSLFGAGSPLPAFYGEQALGDSEDGNPTRDFLDLFNNRLQRLLLPIWQKYRYHARFHSGALDPFSEQLFALIGLGGAQIRAASELNWKRLLPYLGLLSLRAHSAALIESVLRYYFKHAELHIEQCLERQVEILGEQRNRLGLANSRLGEDLVLGESVRDRGGKFRIHIRQLGWQRFHEFLPIGSGYQPLCALVRFTLRDPLDYDIRLELRQDEIRDLRIGADNPCRLGWTSWLGRDHADGVVTLGSKAH</sequence>
<evidence type="ECO:0000313" key="2">
    <source>
        <dbReference type="Proteomes" id="UP001560296"/>
    </source>
</evidence>
<reference evidence="1 2" key="1">
    <citation type="submission" date="2024-07" db="EMBL/GenBank/DDBJ databases">
        <authorList>
            <person name="Li M."/>
        </authorList>
    </citation>
    <scope>NUCLEOTIDE SEQUENCE [LARGE SCALE GENOMIC DNA]</scope>
    <source>
        <strain evidence="1 2">25A3E</strain>
    </source>
</reference>
<comment type="caution">
    <text evidence="1">The sequence shown here is derived from an EMBL/GenBank/DDBJ whole genome shotgun (WGS) entry which is preliminary data.</text>
</comment>
<dbReference type="InterPro" id="IPR010732">
    <property type="entry name" value="T6SS_TssG-like"/>
</dbReference>
<dbReference type="Proteomes" id="UP001560296">
    <property type="component" value="Unassembled WGS sequence"/>
</dbReference>
<organism evidence="1 2">
    <name type="scientific">Pseudomonas zhanjiangensis</name>
    <dbReference type="NCBI Taxonomy" id="3239015"/>
    <lineage>
        <taxon>Bacteria</taxon>
        <taxon>Pseudomonadati</taxon>
        <taxon>Pseudomonadota</taxon>
        <taxon>Gammaproteobacteria</taxon>
        <taxon>Pseudomonadales</taxon>
        <taxon>Pseudomonadaceae</taxon>
        <taxon>Pseudomonas</taxon>
    </lineage>
</organism>
<name>A0ABV3YNW4_9PSED</name>
<dbReference type="Pfam" id="PF06996">
    <property type="entry name" value="T6SS_TssG"/>
    <property type="match status" value="1"/>
</dbReference>
<accession>A0ABV3YNW4</accession>
<dbReference type="PANTHER" id="PTHR35564">
    <property type="match status" value="1"/>
</dbReference>
<gene>
    <name evidence="1" type="primary">tssG</name>
    <name evidence="1" type="ORF">AB5S05_01605</name>
</gene>
<protein>
    <submittedName>
        <fullName evidence="1">Type VI secretion system baseplate subunit TssG</fullName>
    </submittedName>
</protein>
<proteinExistence type="predicted"/>
<evidence type="ECO:0000313" key="1">
    <source>
        <dbReference type="EMBL" id="MEX6500744.1"/>
    </source>
</evidence>
<dbReference type="PANTHER" id="PTHR35564:SF3">
    <property type="entry name" value="TYPE VI SECRETION SYSTEM BASEPLATE SUBUNIT TSSG"/>
    <property type="match status" value="1"/>
</dbReference>
<keyword evidence="2" id="KW-1185">Reference proteome</keyword>
<dbReference type="RefSeq" id="WP_369285660.1">
    <property type="nucleotide sequence ID" value="NZ_JBFTEG010000001.1"/>
</dbReference>
<dbReference type="EMBL" id="JBFTEG010000001">
    <property type="protein sequence ID" value="MEX6500744.1"/>
    <property type="molecule type" value="Genomic_DNA"/>
</dbReference>